<sequence>MVKEANNKSLSLLIKELQQRVASYGHQVSMTTIHFKASRWPLKCHLYGNQYKLDSNLSLHLRLKDQYLQKPAGPQASPRLMIYSGNSETETLQSLILQVFKGTRQERLSQHCKN</sequence>
<proteinExistence type="predicted"/>
<organism evidence="1 2">
    <name type="scientific">Xenotaenia resolanae</name>
    <dbReference type="NCBI Taxonomy" id="208358"/>
    <lineage>
        <taxon>Eukaryota</taxon>
        <taxon>Metazoa</taxon>
        <taxon>Chordata</taxon>
        <taxon>Craniata</taxon>
        <taxon>Vertebrata</taxon>
        <taxon>Euteleostomi</taxon>
        <taxon>Actinopterygii</taxon>
        <taxon>Neopterygii</taxon>
        <taxon>Teleostei</taxon>
        <taxon>Neoteleostei</taxon>
        <taxon>Acanthomorphata</taxon>
        <taxon>Ovalentaria</taxon>
        <taxon>Atherinomorphae</taxon>
        <taxon>Cyprinodontiformes</taxon>
        <taxon>Goodeidae</taxon>
        <taxon>Xenotaenia</taxon>
    </lineage>
</organism>
<evidence type="ECO:0000313" key="2">
    <source>
        <dbReference type="Proteomes" id="UP001444071"/>
    </source>
</evidence>
<evidence type="ECO:0008006" key="3">
    <source>
        <dbReference type="Google" id="ProtNLM"/>
    </source>
</evidence>
<dbReference type="Proteomes" id="UP001444071">
    <property type="component" value="Unassembled WGS sequence"/>
</dbReference>
<protein>
    <recommendedName>
        <fullName evidence="3">Transposase</fullName>
    </recommendedName>
</protein>
<reference evidence="1 2" key="1">
    <citation type="submission" date="2021-06" db="EMBL/GenBank/DDBJ databases">
        <authorList>
            <person name="Palmer J.M."/>
        </authorList>
    </citation>
    <scope>NUCLEOTIDE SEQUENCE [LARGE SCALE GENOMIC DNA]</scope>
    <source>
        <strain evidence="1 2">XR_2019</strain>
        <tissue evidence="1">Muscle</tissue>
    </source>
</reference>
<name>A0ABV0WKA8_9TELE</name>
<gene>
    <name evidence="1" type="ORF">XENORESO_006680</name>
</gene>
<comment type="caution">
    <text evidence="1">The sequence shown here is derived from an EMBL/GenBank/DDBJ whole genome shotgun (WGS) entry which is preliminary data.</text>
</comment>
<evidence type="ECO:0000313" key="1">
    <source>
        <dbReference type="EMBL" id="MEQ2269600.1"/>
    </source>
</evidence>
<keyword evidence="2" id="KW-1185">Reference proteome</keyword>
<accession>A0ABV0WKA8</accession>
<dbReference type="EMBL" id="JAHRIM010052293">
    <property type="protein sequence ID" value="MEQ2269600.1"/>
    <property type="molecule type" value="Genomic_DNA"/>
</dbReference>